<keyword evidence="2" id="KW-0472">Membrane</keyword>
<keyword evidence="2" id="KW-1133">Transmembrane helix</keyword>
<keyword evidence="5" id="KW-1185">Reference proteome</keyword>
<dbReference type="RefSeq" id="WP_093393613.1">
    <property type="nucleotide sequence ID" value="NZ_LT629736.1"/>
</dbReference>
<protein>
    <recommendedName>
        <fullName evidence="6">SH3 domain protein</fullName>
    </recommendedName>
</protein>
<evidence type="ECO:0000256" key="3">
    <source>
        <dbReference type="SAM" id="SignalP"/>
    </source>
</evidence>
<dbReference type="Proteomes" id="UP000243207">
    <property type="component" value="Chromosome I"/>
</dbReference>
<feature type="chain" id="PRO_5009261353" description="SH3 domain protein" evidence="3">
    <location>
        <begin position="23"/>
        <end position="145"/>
    </location>
</feature>
<proteinExistence type="predicted"/>
<keyword evidence="1" id="KW-0175">Coiled coil</keyword>
<gene>
    <name evidence="4" type="ORF">SAMN05216421_1863</name>
</gene>
<organism evidence="4 5">
    <name type="scientific">Halopseudomonas xinjiangensis</name>
    <dbReference type="NCBI Taxonomy" id="487184"/>
    <lineage>
        <taxon>Bacteria</taxon>
        <taxon>Pseudomonadati</taxon>
        <taxon>Pseudomonadota</taxon>
        <taxon>Gammaproteobacteria</taxon>
        <taxon>Pseudomonadales</taxon>
        <taxon>Pseudomonadaceae</taxon>
        <taxon>Halopseudomonas</taxon>
    </lineage>
</organism>
<dbReference type="EMBL" id="LT629736">
    <property type="protein sequence ID" value="SDS62307.1"/>
    <property type="molecule type" value="Genomic_DNA"/>
</dbReference>
<dbReference type="OrthoDB" id="6911796at2"/>
<keyword evidence="3" id="KW-0732">Signal</keyword>
<dbReference type="STRING" id="487184.SAMN05216421_1863"/>
<dbReference type="AlphaFoldDB" id="A0A1H1TQ10"/>
<feature type="transmembrane region" description="Helical" evidence="2">
    <location>
        <begin position="113"/>
        <end position="132"/>
    </location>
</feature>
<evidence type="ECO:0000313" key="5">
    <source>
        <dbReference type="Proteomes" id="UP000243207"/>
    </source>
</evidence>
<name>A0A1H1TQ10_9GAMM</name>
<feature type="coiled-coil region" evidence="1">
    <location>
        <begin position="45"/>
        <end position="108"/>
    </location>
</feature>
<feature type="signal peptide" evidence="3">
    <location>
        <begin position="1"/>
        <end position="22"/>
    </location>
</feature>
<evidence type="ECO:0008006" key="6">
    <source>
        <dbReference type="Google" id="ProtNLM"/>
    </source>
</evidence>
<evidence type="ECO:0000256" key="1">
    <source>
        <dbReference type="SAM" id="Coils"/>
    </source>
</evidence>
<sequence>MPKYISSAWLLCLAIAGASAFAQPAGNDGMPAEAMLPTGTERVEANNDQQDLGVLQEELARVEAERQRLADELAGGNTDQLQTVQEENQRLREQLQETDLLAAAQREEQRQRWFMIGGGTVAGSLLVGFIVGRSGRRGQRREWLN</sequence>
<accession>A0A1H1TQ10</accession>
<evidence type="ECO:0000256" key="2">
    <source>
        <dbReference type="SAM" id="Phobius"/>
    </source>
</evidence>
<keyword evidence="2" id="KW-0812">Transmembrane</keyword>
<evidence type="ECO:0000313" key="4">
    <source>
        <dbReference type="EMBL" id="SDS62307.1"/>
    </source>
</evidence>
<reference evidence="5" key="1">
    <citation type="submission" date="2016-10" db="EMBL/GenBank/DDBJ databases">
        <authorList>
            <person name="Varghese N."/>
            <person name="Submissions S."/>
        </authorList>
    </citation>
    <scope>NUCLEOTIDE SEQUENCE [LARGE SCALE GENOMIC DNA]</scope>
    <source>
        <strain evidence="5">NRRL B-51270</strain>
    </source>
</reference>